<dbReference type="InterPro" id="IPR027417">
    <property type="entry name" value="P-loop_NTPase"/>
</dbReference>
<proteinExistence type="predicted"/>
<dbReference type="GO" id="GO:0005737">
    <property type="term" value="C:cytoplasm"/>
    <property type="evidence" value="ECO:0007669"/>
    <property type="project" value="UniProtKB-SubCell"/>
</dbReference>
<dbReference type="Pfam" id="PF18269">
    <property type="entry name" value="T3SS_ATPase_C"/>
    <property type="match status" value="1"/>
</dbReference>
<dbReference type="EMBL" id="DQVE01000004">
    <property type="protein sequence ID" value="HIP97849.1"/>
    <property type="molecule type" value="Genomic_DNA"/>
</dbReference>
<dbReference type="NCBIfam" id="TIGR01026">
    <property type="entry name" value="fliI_yscN"/>
    <property type="match status" value="1"/>
</dbReference>
<dbReference type="SMART" id="SM00382">
    <property type="entry name" value="AAA"/>
    <property type="match status" value="1"/>
</dbReference>
<evidence type="ECO:0000256" key="5">
    <source>
        <dbReference type="ARBA" id="ARBA00022840"/>
    </source>
</evidence>
<keyword evidence="4" id="KW-0547">Nucleotide-binding</keyword>
<evidence type="ECO:0000313" key="10">
    <source>
        <dbReference type="EMBL" id="HIP97849.1"/>
    </source>
</evidence>
<dbReference type="InterPro" id="IPR050053">
    <property type="entry name" value="ATPase_alpha/beta_chains"/>
</dbReference>
<keyword evidence="7" id="KW-1278">Translocase</keyword>
<dbReference type="InterPro" id="IPR020003">
    <property type="entry name" value="ATPase_a/bsu_AS"/>
</dbReference>
<keyword evidence="3" id="KW-0963">Cytoplasm</keyword>
<dbReference type="Gene3D" id="3.40.50.12240">
    <property type="match status" value="1"/>
</dbReference>
<evidence type="ECO:0000313" key="11">
    <source>
        <dbReference type="Proteomes" id="UP000606463"/>
    </source>
</evidence>
<dbReference type="FunFam" id="3.40.50.12240:FF:000002">
    <property type="entry name" value="Flagellum-specific ATP synthase FliI"/>
    <property type="match status" value="1"/>
</dbReference>
<comment type="subcellular location">
    <subcellularLocation>
        <location evidence="1">Cytoplasm</location>
    </subcellularLocation>
</comment>
<evidence type="ECO:0000259" key="9">
    <source>
        <dbReference type="SMART" id="SM00382"/>
    </source>
</evidence>
<dbReference type="Proteomes" id="UP000606463">
    <property type="component" value="Unassembled WGS sequence"/>
</dbReference>
<keyword evidence="2" id="KW-0813">Transport</keyword>
<evidence type="ECO:0000256" key="2">
    <source>
        <dbReference type="ARBA" id="ARBA00022448"/>
    </source>
</evidence>
<evidence type="ECO:0000256" key="6">
    <source>
        <dbReference type="ARBA" id="ARBA00022927"/>
    </source>
</evidence>
<name>A0A9D0YPZ9_AQUAO</name>
<dbReference type="SUPFAM" id="SSF52540">
    <property type="entry name" value="P-loop containing nucleoside triphosphate hydrolases"/>
    <property type="match status" value="1"/>
</dbReference>
<dbReference type="PROSITE" id="PS00152">
    <property type="entry name" value="ATPASE_ALPHA_BETA"/>
    <property type="match status" value="1"/>
</dbReference>
<reference evidence="10" key="1">
    <citation type="journal article" date="2020" name="ISME J.">
        <title>Gammaproteobacteria mediating utilization of methyl-, sulfur- and petroleum organic compounds in deep ocean hydrothermal plumes.</title>
        <authorList>
            <person name="Zhou Z."/>
            <person name="Liu Y."/>
            <person name="Pan J."/>
            <person name="Cron B.R."/>
            <person name="Toner B.M."/>
            <person name="Anantharaman K."/>
            <person name="Breier J.A."/>
            <person name="Dick G.J."/>
            <person name="Li M."/>
        </authorList>
    </citation>
    <scope>NUCLEOTIDE SEQUENCE</scope>
    <source>
        <strain evidence="10">SZUA-1501</strain>
    </source>
</reference>
<keyword evidence="5" id="KW-0067">ATP-binding</keyword>
<accession>A0A9D0YPZ9</accession>
<dbReference type="PANTHER" id="PTHR15184:SF9">
    <property type="entry name" value="SPI-1 TYPE 3 SECRETION SYSTEM ATPASE"/>
    <property type="match status" value="1"/>
</dbReference>
<keyword evidence="6" id="KW-0653">Protein transport</keyword>
<feature type="non-terminal residue" evidence="10">
    <location>
        <position position="398"/>
    </location>
</feature>
<dbReference type="GO" id="GO:0008564">
    <property type="term" value="F:protein-exporting ATPase activity"/>
    <property type="evidence" value="ECO:0007669"/>
    <property type="project" value="UniProtKB-EC"/>
</dbReference>
<dbReference type="InterPro" id="IPR005714">
    <property type="entry name" value="ATPase_T3SS_FliI/YscN"/>
</dbReference>
<dbReference type="GO" id="GO:0030254">
    <property type="term" value="P:protein secretion by the type III secretion system"/>
    <property type="evidence" value="ECO:0007669"/>
    <property type="project" value="InterPro"/>
</dbReference>
<comment type="catalytic activity">
    <reaction evidence="8">
        <text>ATP + H2O + cellular proteinSide 1 = ADP + phosphate + cellular proteinSide 2.</text>
        <dbReference type="EC" id="7.4.2.8"/>
    </reaction>
</comment>
<dbReference type="InterPro" id="IPR000194">
    <property type="entry name" value="ATPase_F1/V1/A1_a/bsu_nucl-bd"/>
</dbReference>
<organism evidence="10 11">
    <name type="scientific">Aquifex aeolicus</name>
    <dbReference type="NCBI Taxonomy" id="63363"/>
    <lineage>
        <taxon>Bacteria</taxon>
        <taxon>Pseudomonadati</taxon>
        <taxon>Aquificota</taxon>
        <taxon>Aquificia</taxon>
        <taxon>Aquificales</taxon>
        <taxon>Aquificaceae</taxon>
        <taxon>Aquifex</taxon>
    </lineage>
</organism>
<feature type="domain" description="AAA+ ATPase" evidence="9">
    <location>
        <begin position="143"/>
        <end position="318"/>
    </location>
</feature>
<sequence length="398" mass="43372">MIKPYKIYGKIQRIGGIYIEATVPEGKVGDLVEIKTPSETFFGEIISLNGNTAVIMPFSNLYGIGRDAKIEVKKIPVSVYVGEGLLGKVVNAFGIPLDSKRPLLGTKPIEIKLQPINPLLKEKIKEPFDTGIRALNGLYTLGKGQKVGIFAAAGVGKTTMLGMITRFSKADIVILSLIGERGREVKEFVEDILGKEGMEKSIVVVSTADEPPVNKVKAAFASMVMARYFALEKGMDVLFIMDSITRFAMAKRELGLASGEPPTAKGYTPSVFYDLSLIAESCGNFSKGSITGVFSVLVEGDDITDPVADFMIGVLDGHIILSRKRAYENIYPAIDPLKSISRIMPNIVPPEIYEASQYIKSVYATYEKMEDVITLGIYKIGSNLQVDLAIKAKPLIDQ</sequence>
<comment type="caution">
    <text evidence="10">The sequence shown here is derived from an EMBL/GenBank/DDBJ whole genome shotgun (WGS) entry which is preliminary data.</text>
</comment>
<dbReference type="Pfam" id="PF02874">
    <property type="entry name" value="ATP-synt_ab_N"/>
    <property type="match status" value="1"/>
</dbReference>
<dbReference type="InterPro" id="IPR040627">
    <property type="entry name" value="T3SS_ATPase_C"/>
</dbReference>
<protein>
    <submittedName>
        <fullName evidence="10">FliI/YscN family ATPase</fullName>
    </submittedName>
</protein>
<dbReference type="GO" id="GO:0005524">
    <property type="term" value="F:ATP binding"/>
    <property type="evidence" value="ECO:0007669"/>
    <property type="project" value="UniProtKB-KW"/>
</dbReference>
<dbReference type="GO" id="GO:0016887">
    <property type="term" value="F:ATP hydrolysis activity"/>
    <property type="evidence" value="ECO:0007669"/>
    <property type="project" value="InterPro"/>
</dbReference>
<evidence type="ECO:0000256" key="3">
    <source>
        <dbReference type="ARBA" id="ARBA00022490"/>
    </source>
</evidence>
<dbReference type="InterPro" id="IPR003593">
    <property type="entry name" value="AAA+_ATPase"/>
</dbReference>
<dbReference type="AlphaFoldDB" id="A0A9D0YPZ9"/>
<dbReference type="InterPro" id="IPR004100">
    <property type="entry name" value="ATPase_F1/V1/A1_a/bsu_N"/>
</dbReference>
<dbReference type="PANTHER" id="PTHR15184">
    <property type="entry name" value="ATP SYNTHASE"/>
    <property type="match status" value="1"/>
</dbReference>
<dbReference type="Pfam" id="PF00006">
    <property type="entry name" value="ATP-synt_ab"/>
    <property type="match status" value="1"/>
</dbReference>
<evidence type="ECO:0000256" key="4">
    <source>
        <dbReference type="ARBA" id="ARBA00022741"/>
    </source>
</evidence>
<evidence type="ECO:0000256" key="8">
    <source>
        <dbReference type="ARBA" id="ARBA00034006"/>
    </source>
</evidence>
<dbReference type="GO" id="GO:0030257">
    <property type="term" value="C:type III protein secretion system complex"/>
    <property type="evidence" value="ECO:0007669"/>
    <property type="project" value="InterPro"/>
</dbReference>
<dbReference type="CDD" id="cd01136">
    <property type="entry name" value="ATPase_flagellum-secretory_path_III"/>
    <property type="match status" value="1"/>
</dbReference>
<dbReference type="GO" id="GO:0046933">
    <property type="term" value="F:proton-transporting ATP synthase activity, rotational mechanism"/>
    <property type="evidence" value="ECO:0007669"/>
    <property type="project" value="TreeGrafter"/>
</dbReference>
<gene>
    <name evidence="10" type="ORF">EYH37_00560</name>
</gene>
<evidence type="ECO:0000256" key="7">
    <source>
        <dbReference type="ARBA" id="ARBA00022967"/>
    </source>
</evidence>
<evidence type="ECO:0000256" key="1">
    <source>
        <dbReference type="ARBA" id="ARBA00004496"/>
    </source>
</evidence>